<dbReference type="KEGG" id="dfa:DFA_11108"/>
<accession>F4QEY8</accession>
<dbReference type="AlphaFoldDB" id="F4QEY8"/>
<keyword evidence="3" id="KW-1185">Reference proteome</keyword>
<evidence type="ECO:0000256" key="1">
    <source>
        <dbReference type="SAM" id="Phobius"/>
    </source>
</evidence>
<dbReference type="RefSeq" id="XP_004350051.1">
    <property type="nucleotide sequence ID" value="XM_004350001.1"/>
</dbReference>
<keyword evidence="1" id="KW-0472">Membrane</keyword>
<name>F4QEY8_CACFS</name>
<evidence type="ECO:0000313" key="3">
    <source>
        <dbReference type="Proteomes" id="UP000007797"/>
    </source>
</evidence>
<dbReference type="Gene3D" id="2.90.10.10">
    <property type="entry name" value="Bulb-type lectin domain"/>
    <property type="match status" value="1"/>
</dbReference>
<keyword evidence="1" id="KW-0812">Transmembrane</keyword>
<keyword evidence="1" id="KW-1133">Transmembrane helix</keyword>
<protein>
    <recommendedName>
        <fullName evidence="4">Bulb-type lectin domain-containing protein</fullName>
    </recommendedName>
</protein>
<gene>
    <name evidence="2" type="ORF">DFA_11108</name>
</gene>
<feature type="transmembrane region" description="Helical" evidence="1">
    <location>
        <begin position="34"/>
        <end position="53"/>
    </location>
</feature>
<dbReference type="Proteomes" id="UP000007797">
    <property type="component" value="Unassembled WGS sequence"/>
</dbReference>
<proteinExistence type="predicted"/>
<reference evidence="3" key="1">
    <citation type="journal article" date="2011" name="Genome Res.">
        <title>Phylogeny-wide analysis of social amoeba genomes highlights ancient origins for complex intercellular communication.</title>
        <authorList>
            <person name="Heidel A.J."/>
            <person name="Lawal H.M."/>
            <person name="Felder M."/>
            <person name="Schilde C."/>
            <person name="Helps N.R."/>
            <person name="Tunggal B."/>
            <person name="Rivero F."/>
            <person name="John U."/>
            <person name="Schleicher M."/>
            <person name="Eichinger L."/>
            <person name="Platzer M."/>
            <person name="Noegel A.A."/>
            <person name="Schaap P."/>
            <person name="Gloeckner G."/>
        </authorList>
    </citation>
    <scope>NUCLEOTIDE SEQUENCE [LARGE SCALE GENOMIC DNA]</scope>
    <source>
        <strain evidence="3">SH3</strain>
    </source>
</reference>
<sequence length="460" mass="51047">MWATDYAPPIVLSRWIHIYQEVVLYNKFDNMMKLIIFFFTIILSVVLGGNAKLDLTPGSYLTNTDPTKSTLQQGQSISSGGLYLTLGSDGHLYMTTVAVYGQPGAIQRWTTKGEVAYFYVPNQGGPFEFIFQNDGNLCAYDKSNNINAIWCYYTKGSGGIYLGISSTYMPLPAYALVMTTETDMVWARYANIAPVTQRNFGTSLIPGSWLSLNQTIYPGTSITNGYQTLKFQSSGSIQLYSNYGELGPNGRTAIWTHPVMLPWDGDYIWAQCSDPISDQLCAYSDGQSYGPVFQGTYLSMLPNDADPGHDFSILSFDDQWRVFMGFTRVPGQYTNYYSNSTNGFLQGALISNSVVNLQLTSTDLVLKNTNTQQVLWKTNTGCTGITYGNWNTKRWPTPTYPNAFCIYQPEGTVDQACWCANNMFGGNGRQRADTLVIPPGHACLLQISSTGKVLNTIYSI</sequence>
<evidence type="ECO:0000313" key="2">
    <source>
        <dbReference type="EMBL" id="EGG13347.1"/>
    </source>
</evidence>
<dbReference type="SUPFAM" id="SSF51110">
    <property type="entry name" value="alpha-D-mannose-specific plant lectins"/>
    <property type="match status" value="1"/>
</dbReference>
<organism evidence="2 3">
    <name type="scientific">Cavenderia fasciculata</name>
    <name type="common">Slime mold</name>
    <name type="synonym">Dictyostelium fasciculatum</name>
    <dbReference type="NCBI Taxonomy" id="261658"/>
    <lineage>
        <taxon>Eukaryota</taxon>
        <taxon>Amoebozoa</taxon>
        <taxon>Evosea</taxon>
        <taxon>Eumycetozoa</taxon>
        <taxon>Dictyostelia</taxon>
        <taxon>Acytosteliales</taxon>
        <taxon>Cavenderiaceae</taxon>
        <taxon>Cavenderia</taxon>
    </lineage>
</organism>
<dbReference type="GeneID" id="14866473"/>
<dbReference type="EMBL" id="GL883029">
    <property type="protein sequence ID" value="EGG13347.1"/>
    <property type="molecule type" value="Genomic_DNA"/>
</dbReference>
<dbReference type="InterPro" id="IPR036426">
    <property type="entry name" value="Bulb-type_lectin_dom_sf"/>
</dbReference>
<evidence type="ECO:0008006" key="4">
    <source>
        <dbReference type="Google" id="ProtNLM"/>
    </source>
</evidence>